<dbReference type="GO" id="GO:0005886">
    <property type="term" value="C:plasma membrane"/>
    <property type="evidence" value="ECO:0007669"/>
    <property type="project" value="TreeGrafter"/>
</dbReference>
<dbReference type="NCBIfam" id="TIGR00254">
    <property type="entry name" value="GGDEF"/>
    <property type="match status" value="1"/>
</dbReference>
<dbReference type="EMBL" id="CP021083">
    <property type="protein sequence ID" value="ASN83017.1"/>
    <property type="molecule type" value="Genomic_DNA"/>
</dbReference>
<feature type="transmembrane region" description="Helical" evidence="1">
    <location>
        <begin position="124"/>
        <end position="141"/>
    </location>
</feature>
<keyword evidence="1" id="KW-0812">Transmembrane</keyword>
<feature type="transmembrane region" description="Helical" evidence="1">
    <location>
        <begin position="75"/>
        <end position="92"/>
    </location>
</feature>
<protein>
    <submittedName>
        <fullName evidence="3">GGDEF domain-containing protein</fullName>
    </submittedName>
</protein>
<dbReference type="Gene3D" id="3.30.70.270">
    <property type="match status" value="1"/>
</dbReference>
<dbReference type="SMART" id="SM00267">
    <property type="entry name" value="GGDEF"/>
    <property type="match status" value="1"/>
</dbReference>
<evidence type="ECO:0000256" key="1">
    <source>
        <dbReference type="SAM" id="Phobius"/>
    </source>
</evidence>
<name>A0A221T277_9DEIO</name>
<dbReference type="KEGG" id="dfc:DFI_17710"/>
<evidence type="ECO:0000313" key="4">
    <source>
        <dbReference type="Proteomes" id="UP000259030"/>
    </source>
</evidence>
<dbReference type="GO" id="GO:1902201">
    <property type="term" value="P:negative regulation of bacterial-type flagellum-dependent cell motility"/>
    <property type="evidence" value="ECO:0007669"/>
    <property type="project" value="TreeGrafter"/>
</dbReference>
<feature type="transmembrane region" description="Helical" evidence="1">
    <location>
        <begin position="43"/>
        <end position="63"/>
    </location>
</feature>
<dbReference type="PANTHER" id="PTHR45138:SF9">
    <property type="entry name" value="DIGUANYLATE CYCLASE DGCM-RELATED"/>
    <property type="match status" value="1"/>
</dbReference>
<geneLocation type="plasmid" evidence="4">
    <name>pdfi2</name>
</geneLocation>
<accession>A0A221T277</accession>
<dbReference type="AlphaFoldDB" id="A0A221T277"/>
<dbReference type="STRING" id="317577.GCA_000419625_03277"/>
<proteinExistence type="predicted"/>
<feature type="transmembrane region" description="Helical" evidence="1">
    <location>
        <begin position="147"/>
        <end position="165"/>
    </location>
</feature>
<organism evidence="3 4">
    <name type="scientific">Deinococcus ficus</name>
    <dbReference type="NCBI Taxonomy" id="317577"/>
    <lineage>
        <taxon>Bacteria</taxon>
        <taxon>Thermotogati</taxon>
        <taxon>Deinococcota</taxon>
        <taxon>Deinococci</taxon>
        <taxon>Deinococcales</taxon>
        <taxon>Deinococcaceae</taxon>
        <taxon>Deinococcus</taxon>
    </lineage>
</organism>
<keyword evidence="1" id="KW-0472">Membrane</keyword>
<dbReference type="Pfam" id="PF00990">
    <property type="entry name" value="GGDEF"/>
    <property type="match status" value="1"/>
</dbReference>
<dbReference type="InterPro" id="IPR050469">
    <property type="entry name" value="Diguanylate_Cyclase"/>
</dbReference>
<dbReference type="InterPro" id="IPR043128">
    <property type="entry name" value="Rev_trsase/Diguanyl_cyclase"/>
</dbReference>
<evidence type="ECO:0000259" key="2">
    <source>
        <dbReference type="PROSITE" id="PS50887"/>
    </source>
</evidence>
<dbReference type="InterPro" id="IPR029787">
    <property type="entry name" value="Nucleotide_cyclase"/>
</dbReference>
<dbReference type="RefSeq" id="WP_027462233.1">
    <property type="nucleotide sequence ID" value="NZ_CP021083.1"/>
</dbReference>
<dbReference type="GO" id="GO:0043709">
    <property type="term" value="P:cell adhesion involved in single-species biofilm formation"/>
    <property type="evidence" value="ECO:0007669"/>
    <property type="project" value="TreeGrafter"/>
</dbReference>
<dbReference type="InterPro" id="IPR000160">
    <property type="entry name" value="GGDEF_dom"/>
</dbReference>
<reference evidence="3 4" key="1">
    <citation type="submission" date="2017-05" db="EMBL/GenBank/DDBJ databases">
        <title>The complete genome sequence of Deinococcus ficus isolated from the rhizosphere of the Ficus religiosa L. in Taiwan.</title>
        <authorList>
            <person name="Wu K.-M."/>
            <person name="Liao T.-L."/>
            <person name="Liu Y.-M."/>
            <person name="Young C.-C."/>
            <person name="Tsai S.-F."/>
        </authorList>
    </citation>
    <scope>NUCLEOTIDE SEQUENCE [LARGE SCALE GENOMIC DNA]</scope>
    <source>
        <strain evidence="3 4">CC-FR2-10</strain>
        <plasmid evidence="4">pdfi2</plasmid>
    </source>
</reference>
<dbReference type="GO" id="GO:0052621">
    <property type="term" value="F:diguanylate cyclase activity"/>
    <property type="evidence" value="ECO:0007669"/>
    <property type="project" value="TreeGrafter"/>
</dbReference>
<gene>
    <name evidence="3" type="ORF">DFI_17710</name>
</gene>
<dbReference type="Proteomes" id="UP000259030">
    <property type="component" value="Plasmid pDFI2"/>
</dbReference>
<evidence type="ECO:0000313" key="3">
    <source>
        <dbReference type="EMBL" id="ASN83017.1"/>
    </source>
</evidence>
<sequence>MPPDPSSEFIQRLRVPGLLVLGVLAVASQGFELRSALAAGDTLRAALGAVTLLISLTVTLLMLARRLDLSALTPLILWFAGAWTVVQLVQAFGSPGPVAMPLYVSHLILVSVAYTLLPVVPATAAGVLSGMLVVVAAVTRTAVQWEVLSSVLFLAGLIGFMAVHGRPIRDQRVKTELALDLTGTDVLTGLKSRRTGQERLQLLTRAGPKDRSRKAVVVLDVEQYGPDAAPDRVAGDDALRRAASILQAHLNEPDFACRWGASELLVVLNDTTRPAADELVDWWRTRISLREKPSHRLTLRAGVAMFTEGRSVDQVLALAEARLYSARIADREAQAGR</sequence>
<keyword evidence="1" id="KW-1133">Transmembrane helix</keyword>
<keyword evidence="4" id="KW-1185">Reference proteome</keyword>
<dbReference type="PROSITE" id="PS50887">
    <property type="entry name" value="GGDEF"/>
    <property type="match status" value="1"/>
</dbReference>
<feature type="transmembrane region" description="Helical" evidence="1">
    <location>
        <begin position="12"/>
        <end position="31"/>
    </location>
</feature>
<dbReference type="PANTHER" id="PTHR45138">
    <property type="entry name" value="REGULATORY COMPONENTS OF SENSORY TRANSDUCTION SYSTEM"/>
    <property type="match status" value="1"/>
</dbReference>
<feature type="domain" description="GGDEF" evidence="2">
    <location>
        <begin position="212"/>
        <end position="337"/>
    </location>
</feature>
<keyword evidence="3" id="KW-0614">Plasmid</keyword>
<dbReference type="CDD" id="cd01949">
    <property type="entry name" value="GGDEF"/>
    <property type="match status" value="1"/>
</dbReference>
<dbReference type="SUPFAM" id="SSF55073">
    <property type="entry name" value="Nucleotide cyclase"/>
    <property type="match status" value="1"/>
</dbReference>